<dbReference type="AlphaFoldDB" id="A0A2S8I832"/>
<comment type="caution">
    <text evidence="1">The sequence shown here is derived from an EMBL/GenBank/DDBJ whole genome shotgun (WGS) entry which is preliminary data.</text>
</comment>
<dbReference type="Proteomes" id="UP000238206">
    <property type="component" value="Unassembled WGS sequence"/>
</dbReference>
<organism evidence="1 2">
    <name type="scientific">Burkholderia cepacia</name>
    <name type="common">Pseudomonas cepacia</name>
    <dbReference type="NCBI Taxonomy" id="292"/>
    <lineage>
        <taxon>Bacteria</taxon>
        <taxon>Pseudomonadati</taxon>
        <taxon>Pseudomonadota</taxon>
        <taxon>Betaproteobacteria</taxon>
        <taxon>Burkholderiales</taxon>
        <taxon>Burkholderiaceae</taxon>
        <taxon>Burkholderia</taxon>
        <taxon>Burkholderia cepacia complex</taxon>
    </lineage>
</organism>
<protein>
    <recommendedName>
        <fullName evidence="3">Plasmid stability protein StbB</fullName>
    </recommendedName>
</protein>
<accession>A0A2S8I832</accession>
<reference evidence="1 2" key="1">
    <citation type="submission" date="2018-02" db="EMBL/GenBank/DDBJ databases">
        <title>Draft genome sequencing of Burkholderia cepacia Y14-15.</title>
        <authorList>
            <person name="Zheng B.-X."/>
        </authorList>
    </citation>
    <scope>NUCLEOTIDE SEQUENCE [LARGE SCALE GENOMIC DNA]</scope>
    <source>
        <strain evidence="1 2">Y14-15</strain>
    </source>
</reference>
<evidence type="ECO:0000313" key="2">
    <source>
        <dbReference type="Proteomes" id="UP000238206"/>
    </source>
</evidence>
<dbReference type="EMBL" id="PUIQ01000062">
    <property type="protein sequence ID" value="PQP10839.1"/>
    <property type="molecule type" value="Genomic_DNA"/>
</dbReference>
<name>A0A2S8I832_BURCE</name>
<sequence length="246" mass="27210">MEMSIATVNCTGNVGKTTVTREVLAPRLPHMSVRQVESINSDDSAGPKVEVMIAARFDELHEELMRGRELLVDIGASNVEEYLNRLDASEGAQEDYACFIVPVEPESKQLKDTIKTISMLADLGVEPERIRVLLNKVELVKSEEREVTLRRHFAQLFELHDRMGSFVLNPEALVPKSDVFTLAAAAGRTIHDIATDGVDYKAQLVDAKTDAEKDRLVKLVALKRKALSMDPVIDRAFNALLAGVNA</sequence>
<dbReference type="Gene3D" id="3.40.50.300">
    <property type="entry name" value="P-loop containing nucleotide triphosphate hydrolases"/>
    <property type="match status" value="1"/>
</dbReference>
<dbReference type="InterPro" id="IPR027417">
    <property type="entry name" value="P-loop_NTPase"/>
</dbReference>
<evidence type="ECO:0000313" key="1">
    <source>
        <dbReference type="EMBL" id="PQP10839.1"/>
    </source>
</evidence>
<gene>
    <name evidence="1" type="ORF">C5615_32775</name>
</gene>
<dbReference type="SUPFAM" id="SSF52540">
    <property type="entry name" value="P-loop containing nucleoside triphosphate hydrolases"/>
    <property type="match status" value="1"/>
</dbReference>
<proteinExistence type="predicted"/>
<evidence type="ECO:0008006" key="3">
    <source>
        <dbReference type="Google" id="ProtNLM"/>
    </source>
</evidence>
<dbReference type="InterPro" id="IPR047985">
    <property type="entry name" value="StbB-like"/>
</dbReference>
<dbReference type="NCBIfam" id="NF041292">
    <property type="entry name" value="StbB"/>
    <property type="match status" value="1"/>
</dbReference>